<evidence type="ECO:0000313" key="4">
    <source>
        <dbReference type="Proteomes" id="UP001607157"/>
    </source>
</evidence>
<dbReference type="RefSeq" id="WP_377172074.1">
    <property type="nucleotide sequence ID" value="NZ_JBHTJC010000003.1"/>
</dbReference>
<dbReference type="EMBL" id="JBIHMM010000003">
    <property type="protein sequence ID" value="MFH0254686.1"/>
    <property type="molecule type" value="Genomic_DNA"/>
</dbReference>
<dbReference type="Proteomes" id="UP001607157">
    <property type="component" value="Unassembled WGS sequence"/>
</dbReference>
<accession>A0ABW7I917</accession>
<dbReference type="PANTHER" id="PTHR36505:SF1">
    <property type="entry name" value="BLR1072 PROTEIN"/>
    <property type="match status" value="1"/>
</dbReference>
<protein>
    <submittedName>
        <fullName evidence="3">PRC-barrel domain-containing protein</fullName>
    </submittedName>
</protein>
<evidence type="ECO:0000259" key="2">
    <source>
        <dbReference type="Pfam" id="PF05239"/>
    </source>
</evidence>
<name>A0ABW7I917_9RHOB</name>
<organism evidence="3 4">
    <name type="scientific">Roseovarius aquimarinus</name>
    <dbReference type="NCBI Taxonomy" id="1229156"/>
    <lineage>
        <taxon>Bacteria</taxon>
        <taxon>Pseudomonadati</taxon>
        <taxon>Pseudomonadota</taxon>
        <taxon>Alphaproteobacteria</taxon>
        <taxon>Rhodobacterales</taxon>
        <taxon>Roseobacteraceae</taxon>
        <taxon>Roseovarius</taxon>
    </lineage>
</organism>
<comment type="caution">
    <text evidence="3">The sequence shown here is derived from an EMBL/GenBank/DDBJ whole genome shotgun (WGS) entry which is preliminary data.</text>
</comment>
<dbReference type="Gene3D" id="2.30.30.240">
    <property type="entry name" value="PRC-barrel domain"/>
    <property type="match status" value="2"/>
</dbReference>
<reference evidence="3 4" key="1">
    <citation type="submission" date="2024-10" db="EMBL/GenBank/DDBJ databases">
        <authorList>
            <person name="Yang X.-N."/>
        </authorList>
    </citation>
    <scope>NUCLEOTIDE SEQUENCE [LARGE SCALE GENOMIC DNA]</scope>
    <source>
        <strain evidence="3 4">CAU 1059</strain>
    </source>
</reference>
<dbReference type="Pfam" id="PF05239">
    <property type="entry name" value="PRC"/>
    <property type="match status" value="1"/>
</dbReference>
<dbReference type="SUPFAM" id="SSF50346">
    <property type="entry name" value="PRC-barrel domain"/>
    <property type="match status" value="2"/>
</dbReference>
<sequence>MKRFMMTTALVAATSIPAAGLAASDDTAQQDGAMKDATSTFMAQSPSGDTMDMKASNIIGHRLYIVSDGSEMTPMDELTEAPENWEMAGDIDDVIIGKDGSVKEVLVDAGGFLGMGEDNLRVSLDSIRFQPDADDEGEFFAVYTGDRNMLQESENYDEAAASEQGETLGTNSWEGYTENNEAQMQTVAFDEMNTEELLGTTVYGSNDEWVGEISELELGDDGNVSALILDIGGFLGIGEHAVSMPMDKVELRRMGDDGEINAYVSATEEELENMEAYDAS</sequence>
<gene>
    <name evidence="3" type="ORF">ACGRVM_12345</name>
</gene>
<feature type="chain" id="PRO_5047345747" evidence="1">
    <location>
        <begin position="23"/>
        <end position="280"/>
    </location>
</feature>
<feature type="signal peptide" evidence="1">
    <location>
        <begin position="1"/>
        <end position="22"/>
    </location>
</feature>
<feature type="domain" description="PRC-barrel" evidence="2">
    <location>
        <begin position="190"/>
        <end position="252"/>
    </location>
</feature>
<keyword evidence="1" id="KW-0732">Signal</keyword>
<evidence type="ECO:0000313" key="3">
    <source>
        <dbReference type="EMBL" id="MFH0254686.1"/>
    </source>
</evidence>
<dbReference type="InterPro" id="IPR027275">
    <property type="entry name" value="PRC-brl_dom"/>
</dbReference>
<dbReference type="InterPro" id="IPR011033">
    <property type="entry name" value="PRC_barrel-like_sf"/>
</dbReference>
<keyword evidence="4" id="KW-1185">Reference proteome</keyword>
<evidence type="ECO:0000256" key="1">
    <source>
        <dbReference type="SAM" id="SignalP"/>
    </source>
</evidence>
<dbReference type="PANTHER" id="PTHR36505">
    <property type="entry name" value="BLR1072 PROTEIN"/>
    <property type="match status" value="1"/>
</dbReference>
<proteinExistence type="predicted"/>